<name>A0A6A4LD33_9ERIC</name>
<gene>
    <name evidence="1" type="ORF">C3L33_12776</name>
</gene>
<proteinExistence type="predicted"/>
<dbReference type="PANTHER" id="PTHR17630">
    <property type="entry name" value="DIENELACTONE HYDROLASE"/>
    <property type="match status" value="1"/>
</dbReference>
<dbReference type="OrthoDB" id="17560at2759"/>
<sequence length="129" mass="14320">MYMCIGYQAPKLSFYIYRKLADKVSASGFYVVVPDFFYGDPYIENLERPLLVYMIDHLPDKGFEDAKQVNWRWLWSGGGGGVVEVMAWCGGGGTKRWWSGYGSANGGGGGGGVVMEVLMGVVEVVVEWW</sequence>
<comment type="caution">
    <text evidence="1">The sequence shown here is derived from an EMBL/GenBank/DDBJ whole genome shotgun (WGS) entry which is preliminary data.</text>
</comment>
<dbReference type="Proteomes" id="UP000428333">
    <property type="component" value="Linkage Group LG07"/>
</dbReference>
<dbReference type="EMBL" id="QEFC01001860">
    <property type="protein sequence ID" value="KAE9455322.1"/>
    <property type="molecule type" value="Genomic_DNA"/>
</dbReference>
<accession>A0A6A4LD33</accession>
<evidence type="ECO:0000313" key="2">
    <source>
        <dbReference type="Proteomes" id="UP000428333"/>
    </source>
</evidence>
<evidence type="ECO:0008006" key="3">
    <source>
        <dbReference type="Google" id="ProtNLM"/>
    </source>
</evidence>
<evidence type="ECO:0000313" key="1">
    <source>
        <dbReference type="EMBL" id="KAE9455322.1"/>
    </source>
</evidence>
<protein>
    <recommendedName>
        <fullName evidence="3">Dienelactone hydrolase domain-containing protein</fullName>
    </recommendedName>
</protein>
<reference evidence="1 2" key="1">
    <citation type="journal article" date="2019" name="Genome Biol. Evol.">
        <title>The Rhododendron genome and chromosomal organization provide insight into shared whole-genome duplications across the heath family (Ericaceae).</title>
        <authorList>
            <person name="Soza V.L."/>
            <person name="Lindsley D."/>
            <person name="Waalkes A."/>
            <person name="Ramage E."/>
            <person name="Patwardhan R.P."/>
            <person name="Burton J.N."/>
            <person name="Adey A."/>
            <person name="Kumar A."/>
            <person name="Qiu R."/>
            <person name="Shendure J."/>
            <person name="Hall B."/>
        </authorList>
    </citation>
    <scope>NUCLEOTIDE SEQUENCE [LARGE SCALE GENOMIC DNA]</scope>
    <source>
        <strain evidence="1">RSF 1966-606</strain>
    </source>
</reference>
<organism evidence="1 2">
    <name type="scientific">Rhododendron williamsianum</name>
    <dbReference type="NCBI Taxonomy" id="262921"/>
    <lineage>
        <taxon>Eukaryota</taxon>
        <taxon>Viridiplantae</taxon>
        <taxon>Streptophyta</taxon>
        <taxon>Embryophyta</taxon>
        <taxon>Tracheophyta</taxon>
        <taxon>Spermatophyta</taxon>
        <taxon>Magnoliopsida</taxon>
        <taxon>eudicotyledons</taxon>
        <taxon>Gunneridae</taxon>
        <taxon>Pentapetalae</taxon>
        <taxon>asterids</taxon>
        <taxon>Ericales</taxon>
        <taxon>Ericaceae</taxon>
        <taxon>Ericoideae</taxon>
        <taxon>Rhodoreae</taxon>
        <taxon>Rhododendron</taxon>
    </lineage>
</organism>
<dbReference type="AlphaFoldDB" id="A0A6A4LD33"/>
<keyword evidence="2" id="KW-1185">Reference proteome</keyword>
<dbReference type="PANTHER" id="PTHR17630:SF44">
    <property type="entry name" value="PROTEIN AIM2"/>
    <property type="match status" value="1"/>
</dbReference>
<feature type="non-terminal residue" evidence="1">
    <location>
        <position position="1"/>
    </location>
</feature>